<feature type="non-terminal residue" evidence="3">
    <location>
        <position position="1"/>
    </location>
</feature>
<dbReference type="Proteomes" id="UP000288216">
    <property type="component" value="Unassembled WGS sequence"/>
</dbReference>
<evidence type="ECO:0000313" key="3">
    <source>
        <dbReference type="EMBL" id="GCB63320.1"/>
    </source>
</evidence>
<organism evidence="3 4">
    <name type="scientific">Scyliorhinus torazame</name>
    <name type="common">Cloudy catshark</name>
    <name type="synonym">Catulus torazame</name>
    <dbReference type="NCBI Taxonomy" id="75743"/>
    <lineage>
        <taxon>Eukaryota</taxon>
        <taxon>Metazoa</taxon>
        <taxon>Chordata</taxon>
        <taxon>Craniata</taxon>
        <taxon>Vertebrata</taxon>
        <taxon>Chondrichthyes</taxon>
        <taxon>Elasmobranchii</taxon>
        <taxon>Galeomorphii</taxon>
        <taxon>Galeoidea</taxon>
        <taxon>Carcharhiniformes</taxon>
        <taxon>Scyliorhinidae</taxon>
        <taxon>Scyliorhinus</taxon>
    </lineage>
</organism>
<evidence type="ECO:0000259" key="1">
    <source>
        <dbReference type="Pfam" id="PF26015"/>
    </source>
</evidence>
<dbReference type="InterPro" id="IPR029775">
    <property type="entry name" value="NPHP4"/>
</dbReference>
<accession>A0A401NR17</accession>
<dbReference type="Pfam" id="PF26015">
    <property type="entry name" value="Ig_NPH4_3rd"/>
    <property type="match status" value="1"/>
</dbReference>
<keyword evidence="4" id="KW-1185">Reference proteome</keyword>
<feature type="domain" description="NPHP4 Ig-like" evidence="1">
    <location>
        <begin position="3"/>
        <end position="54"/>
    </location>
</feature>
<reference evidence="3 4" key="1">
    <citation type="journal article" date="2018" name="Nat. Ecol. Evol.">
        <title>Shark genomes provide insights into elasmobranch evolution and the origin of vertebrates.</title>
        <authorList>
            <person name="Hara Y"/>
            <person name="Yamaguchi K"/>
            <person name="Onimaru K"/>
            <person name="Kadota M"/>
            <person name="Koyanagi M"/>
            <person name="Keeley SD"/>
            <person name="Tatsumi K"/>
            <person name="Tanaka K"/>
            <person name="Motone F"/>
            <person name="Kageyama Y"/>
            <person name="Nozu R"/>
            <person name="Adachi N"/>
            <person name="Nishimura O"/>
            <person name="Nakagawa R"/>
            <person name="Tanegashima C"/>
            <person name="Kiyatake I"/>
            <person name="Matsumoto R"/>
            <person name="Murakumo K"/>
            <person name="Nishida K"/>
            <person name="Terakita A"/>
            <person name="Kuratani S"/>
            <person name="Sato K"/>
            <person name="Hyodo S Kuraku.S."/>
        </authorList>
    </citation>
    <scope>NUCLEOTIDE SEQUENCE [LARGE SCALE GENOMIC DNA]</scope>
</reference>
<dbReference type="Pfam" id="PF26187">
    <property type="entry name" value="Ig_NPHP4_4th"/>
    <property type="match status" value="1"/>
</dbReference>
<dbReference type="OrthoDB" id="313446at2759"/>
<protein>
    <submittedName>
        <fullName evidence="3">Uncharacterized protein</fullName>
    </submittedName>
</protein>
<dbReference type="GO" id="GO:0097546">
    <property type="term" value="C:ciliary base"/>
    <property type="evidence" value="ECO:0007669"/>
    <property type="project" value="TreeGrafter"/>
</dbReference>
<proteinExistence type="predicted"/>
<dbReference type="PANTHER" id="PTHR31043:SF3">
    <property type="entry name" value="NEPHROCYSTIN-4"/>
    <property type="match status" value="1"/>
</dbReference>
<name>A0A401NR17_SCYTO</name>
<dbReference type="GO" id="GO:0090090">
    <property type="term" value="P:negative regulation of canonical Wnt signaling pathway"/>
    <property type="evidence" value="ECO:0007669"/>
    <property type="project" value="InterPro"/>
</dbReference>
<dbReference type="GO" id="GO:0035869">
    <property type="term" value="C:ciliary transition zone"/>
    <property type="evidence" value="ECO:0007669"/>
    <property type="project" value="TreeGrafter"/>
</dbReference>
<dbReference type="InterPro" id="IPR058685">
    <property type="entry name" value="Ig_NPHP4_4th"/>
</dbReference>
<dbReference type="EMBL" id="BFAA01002657">
    <property type="protein sequence ID" value="GCB63320.1"/>
    <property type="molecule type" value="Genomic_DNA"/>
</dbReference>
<dbReference type="GO" id="GO:1904491">
    <property type="term" value="P:protein localization to ciliary transition zone"/>
    <property type="evidence" value="ECO:0007669"/>
    <property type="project" value="TreeGrafter"/>
</dbReference>
<evidence type="ECO:0000313" key="4">
    <source>
        <dbReference type="Proteomes" id="UP000288216"/>
    </source>
</evidence>
<feature type="domain" description="NPHP4 Ig-like" evidence="2">
    <location>
        <begin position="60"/>
        <end position="154"/>
    </location>
</feature>
<comment type="caution">
    <text evidence="3">The sequence shown here is derived from an EMBL/GenBank/DDBJ whole genome shotgun (WGS) entry which is preliminary data.</text>
</comment>
<sequence>TVPSDVFLLPPHTVKDLHISLRPQKEGDRSIYLNVVDVDFRQLLASWLICLTCQQPSICKAFEISIPVGEGKGINKRISYTNPYPNKRMYFLRTNRPDLLQYKEDSFELRGGETYHIGLRFAPGQNPGMEEILILINDPTEKNEATYCVKITYQ</sequence>
<dbReference type="STRING" id="75743.A0A401NR17"/>
<dbReference type="OMA" id="MYIRVER"/>
<dbReference type="PANTHER" id="PTHR31043">
    <property type="entry name" value="NEPHROCYSTIN-4"/>
    <property type="match status" value="1"/>
</dbReference>
<dbReference type="GO" id="GO:0036064">
    <property type="term" value="C:ciliary basal body"/>
    <property type="evidence" value="ECO:0007669"/>
    <property type="project" value="TreeGrafter"/>
</dbReference>
<gene>
    <name evidence="3" type="ORF">scyTo_0007375</name>
</gene>
<dbReference type="AlphaFoldDB" id="A0A401NR17"/>
<evidence type="ECO:0000259" key="2">
    <source>
        <dbReference type="Pfam" id="PF26187"/>
    </source>
</evidence>
<dbReference type="GO" id="GO:0097730">
    <property type="term" value="C:non-motile cilium"/>
    <property type="evidence" value="ECO:0007669"/>
    <property type="project" value="InterPro"/>
</dbReference>
<dbReference type="InterPro" id="IPR058686">
    <property type="entry name" value="Ig_NPHP4_3rd"/>
</dbReference>